<dbReference type="EC" id="5.1.1.3" evidence="2 7"/>
<gene>
    <name evidence="7" type="primary">murI</name>
    <name evidence="8" type="ORF">HNR32_002035</name>
</gene>
<dbReference type="EMBL" id="JACHFH010000026">
    <property type="protein sequence ID" value="MBB5336880.1"/>
    <property type="molecule type" value="Genomic_DNA"/>
</dbReference>
<proteinExistence type="inferred from homology"/>
<dbReference type="RefSeq" id="WP_183862221.1">
    <property type="nucleotide sequence ID" value="NZ_JACHFH010000026.1"/>
</dbReference>
<comment type="function">
    <text evidence="7">Provides the (R)-glutamate required for cell wall biosynthesis.</text>
</comment>
<dbReference type="Proteomes" id="UP000559117">
    <property type="component" value="Unassembled WGS sequence"/>
</dbReference>
<dbReference type="PANTHER" id="PTHR21198:SF2">
    <property type="entry name" value="GLUTAMATE RACEMASE"/>
    <property type="match status" value="1"/>
</dbReference>
<dbReference type="InterPro" id="IPR004391">
    <property type="entry name" value="Glu_race"/>
</dbReference>
<keyword evidence="9" id="KW-1185">Reference proteome</keyword>
<accession>A0A840UL40</accession>
<evidence type="ECO:0000256" key="4">
    <source>
        <dbReference type="ARBA" id="ARBA00022984"/>
    </source>
</evidence>
<sequence length="269" mass="29975">MQIDAPIGVFDSGSGGLTVVKQLHDLLPNENIIYVGDLKRMPYGPRRPEQIIGFMKQFLNFFTAQKVKMAVFACNTMTSWGYELIKDKLPYPVIPMDTAVAEALKYAPHKNIGVIATEATIKKNFHREVAATIEKNISLTTLACSDFVPLIEAGHIDDNIIDEKIKSYMQVFSGKNIESLILGCTHYPIIKQEISKYLGDAVTLIDPAVNTAKNTKQVLKQMDLLQPKAATGELEFFFSSSLDHAKDMVETVVKVQHPVVNKINLEDFS</sequence>
<evidence type="ECO:0000256" key="3">
    <source>
        <dbReference type="ARBA" id="ARBA00022960"/>
    </source>
</evidence>
<keyword evidence="6 7" id="KW-0961">Cell wall biogenesis/degradation</keyword>
<dbReference type="InterPro" id="IPR015942">
    <property type="entry name" value="Asp/Glu/hydantoin_racemase"/>
</dbReference>
<dbReference type="AlphaFoldDB" id="A0A840UL40"/>
<feature type="binding site" evidence="7">
    <location>
        <begin position="11"/>
        <end position="12"/>
    </location>
    <ligand>
        <name>substrate</name>
    </ligand>
</feature>
<keyword evidence="5 7" id="KW-0413">Isomerase</keyword>
<evidence type="ECO:0000256" key="5">
    <source>
        <dbReference type="ARBA" id="ARBA00023235"/>
    </source>
</evidence>
<protein>
    <recommendedName>
        <fullName evidence="2 7">Glutamate racemase</fullName>
        <ecNumber evidence="2 7">5.1.1.3</ecNumber>
    </recommendedName>
</protein>
<keyword evidence="3 7" id="KW-0133">Cell shape</keyword>
<comment type="similarity">
    <text evidence="7">Belongs to the aspartate/glutamate racemases family.</text>
</comment>
<dbReference type="Gene3D" id="3.40.50.1860">
    <property type="match status" value="2"/>
</dbReference>
<dbReference type="UniPathway" id="UPA00219"/>
<evidence type="ECO:0000256" key="1">
    <source>
        <dbReference type="ARBA" id="ARBA00001602"/>
    </source>
</evidence>
<evidence type="ECO:0000256" key="6">
    <source>
        <dbReference type="ARBA" id="ARBA00023316"/>
    </source>
</evidence>
<dbReference type="GO" id="GO:0008881">
    <property type="term" value="F:glutamate racemase activity"/>
    <property type="evidence" value="ECO:0007669"/>
    <property type="project" value="UniProtKB-UniRule"/>
</dbReference>
<evidence type="ECO:0000313" key="8">
    <source>
        <dbReference type="EMBL" id="MBB5336880.1"/>
    </source>
</evidence>
<feature type="active site" description="Proton donor/acceptor" evidence="7">
    <location>
        <position position="184"/>
    </location>
</feature>
<comment type="catalytic activity">
    <reaction evidence="1 7">
        <text>L-glutamate = D-glutamate</text>
        <dbReference type="Rhea" id="RHEA:12813"/>
        <dbReference type="ChEBI" id="CHEBI:29985"/>
        <dbReference type="ChEBI" id="CHEBI:29986"/>
        <dbReference type="EC" id="5.1.1.3"/>
    </reaction>
</comment>
<dbReference type="Pfam" id="PF01177">
    <property type="entry name" value="Asp_Glu_race"/>
    <property type="match status" value="1"/>
</dbReference>
<name>A0A840UL40_9FIRM</name>
<dbReference type="SUPFAM" id="SSF53681">
    <property type="entry name" value="Aspartate/glutamate racemase"/>
    <property type="match status" value="2"/>
</dbReference>
<evidence type="ECO:0000313" key="9">
    <source>
        <dbReference type="Proteomes" id="UP000559117"/>
    </source>
</evidence>
<organism evidence="8 9">
    <name type="scientific">Pectinatus brassicae</name>
    <dbReference type="NCBI Taxonomy" id="862415"/>
    <lineage>
        <taxon>Bacteria</taxon>
        <taxon>Bacillati</taxon>
        <taxon>Bacillota</taxon>
        <taxon>Negativicutes</taxon>
        <taxon>Selenomonadales</taxon>
        <taxon>Selenomonadaceae</taxon>
        <taxon>Pectinatus</taxon>
    </lineage>
</organism>
<reference evidence="8 9" key="1">
    <citation type="submission" date="2020-08" db="EMBL/GenBank/DDBJ databases">
        <title>Genomic Encyclopedia of Type Strains, Phase IV (KMG-IV): sequencing the most valuable type-strain genomes for metagenomic binning, comparative biology and taxonomic classification.</title>
        <authorList>
            <person name="Goeker M."/>
        </authorList>
    </citation>
    <scope>NUCLEOTIDE SEQUENCE [LARGE SCALE GENOMIC DNA]</scope>
    <source>
        <strain evidence="8 9">DSM 24661</strain>
    </source>
</reference>
<dbReference type="InterPro" id="IPR001920">
    <property type="entry name" value="Asp/Glu_race"/>
</dbReference>
<feature type="binding site" evidence="7">
    <location>
        <begin position="185"/>
        <end position="186"/>
    </location>
    <ligand>
        <name>substrate</name>
    </ligand>
</feature>
<dbReference type="NCBIfam" id="TIGR00067">
    <property type="entry name" value="glut_race"/>
    <property type="match status" value="1"/>
</dbReference>
<dbReference type="PANTHER" id="PTHR21198">
    <property type="entry name" value="GLUTAMATE RACEMASE"/>
    <property type="match status" value="1"/>
</dbReference>
<dbReference type="FunFam" id="3.40.50.1860:FF:000001">
    <property type="entry name" value="Glutamate racemase"/>
    <property type="match status" value="1"/>
</dbReference>
<feature type="active site" description="Proton donor/acceptor" evidence="7">
    <location>
        <position position="74"/>
    </location>
</feature>
<dbReference type="GO" id="GO:0009252">
    <property type="term" value="P:peptidoglycan biosynthetic process"/>
    <property type="evidence" value="ECO:0007669"/>
    <property type="project" value="UniProtKB-UniRule"/>
</dbReference>
<dbReference type="GO" id="GO:0008360">
    <property type="term" value="P:regulation of cell shape"/>
    <property type="evidence" value="ECO:0007669"/>
    <property type="project" value="UniProtKB-KW"/>
</dbReference>
<evidence type="ECO:0000256" key="2">
    <source>
        <dbReference type="ARBA" id="ARBA00013090"/>
    </source>
</evidence>
<dbReference type="PROSITE" id="PS00924">
    <property type="entry name" value="ASP_GLU_RACEMASE_2"/>
    <property type="match status" value="1"/>
</dbReference>
<keyword evidence="4 7" id="KW-0573">Peptidoglycan synthesis</keyword>
<feature type="binding site" evidence="7">
    <location>
        <begin position="43"/>
        <end position="44"/>
    </location>
    <ligand>
        <name>substrate</name>
    </ligand>
</feature>
<evidence type="ECO:0000256" key="7">
    <source>
        <dbReference type="HAMAP-Rule" id="MF_00258"/>
    </source>
</evidence>
<feature type="binding site" evidence="7">
    <location>
        <begin position="75"/>
        <end position="76"/>
    </location>
    <ligand>
        <name>substrate</name>
    </ligand>
</feature>
<dbReference type="GO" id="GO:0071555">
    <property type="term" value="P:cell wall organization"/>
    <property type="evidence" value="ECO:0007669"/>
    <property type="project" value="UniProtKB-KW"/>
</dbReference>
<comment type="caution">
    <text evidence="8">The sequence shown here is derived from an EMBL/GenBank/DDBJ whole genome shotgun (WGS) entry which is preliminary data.</text>
</comment>
<dbReference type="InterPro" id="IPR033134">
    <property type="entry name" value="Asp/Glu_racemase_AS_2"/>
</dbReference>
<comment type="pathway">
    <text evidence="7">Cell wall biogenesis; peptidoglycan biosynthesis.</text>
</comment>
<dbReference type="HAMAP" id="MF_00258">
    <property type="entry name" value="Glu_racemase"/>
    <property type="match status" value="1"/>
</dbReference>